<sequence>MINDANNIVLAVMGAVGNGKSSTLNSIIQEPLFQSGRDVGPVTQRIGSCVRPWRLPDVRRSVHIVDTPGMCDSTYKDVENVHQMVEFFKTLSHGVSAFVLVFNIHNTRLDEYTKNMLRLFERLLGPQFWKHVVIVFTHVDADQRDYLDDNINALTDPEEGFVNVINQWFHLRYQPPLVFLSNKDTRYSQYARDCFMELYEAVVAVEEGTKRERFTCTWFQEINNRVGVVQDNFIVSSIRTAAATVPQMVQAGGRAVSNVCSIM</sequence>
<dbReference type="InterPro" id="IPR027417">
    <property type="entry name" value="P-loop_NTPase"/>
</dbReference>
<dbReference type="OrthoDB" id="8954335at2759"/>
<evidence type="ECO:0000256" key="4">
    <source>
        <dbReference type="ARBA" id="ARBA00022528"/>
    </source>
</evidence>
<dbReference type="PANTHER" id="PTHR10903">
    <property type="entry name" value="GTPASE, IMAP FAMILY MEMBER-RELATED"/>
    <property type="match status" value="1"/>
</dbReference>
<evidence type="ECO:0000256" key="9">
    <source>
        <dbReference type="ARBA" id="ARBA00022801"/>
    </source>
</evidence>
<evidence type="ECO:0000256" key="6">
    <source>
        <dbReference type="ARBA" id="ARBA00022692"/>
    </source>
</evidence>
<dbReference type="GO" id="GO:0016020">
    <property type="term" value="C:membrane"/>
    <property type="evidence" value="ECO:0007669"/>
    <property type="project" value="UniProtKB-SubCell"/>
</dbReference>
<dbReference type="GO" id="GO:0015031">
    <property type="term" value="P:protein transport"/>
    <property type="evidence" value="ECO:0007669"/>
    <property type="project" value="UniProtKB-KW"/>
</dbReference>
<evidence type="ECO:0000256" key="3">
    <source>
        <dbReference type="ARBA" id="ARBA00022448"/>
    </source>
</evidence>
<evidence type="ECO:0000256" key="8">
    <source>
        <dbReference type="ARBA" id="ARBA00022741"/>
    </source>
</evidence>
<comment type="cofactor">
    <cofactor evidence="1">
        <name>Mg(2+)</name>
        <dbReference type="ChEBI" id="CHEBI:18420"/>
    </cofactor>
</comment>
<keyword evidence="3" id="KW-0813">Transport</keyword>
<keyword evidence="4" id="KW-0150">Chloroplast</keyword>
<keyword evidence="11" id="KW-0460">Magnesium</keyword>
<organism evidence="18 19">
    <name type="scientific">Lunasporangiospora selenospora</name>
    <dbReference type="NCBI Taxonomy" id="979761"/>
    <lineage>
        <taxon>Eukaryota</taxon>
        <taxon>Fungi</taxon>
        <taxon>Fungi incertae sedis</taxon>
        <taxon>Mucoromycota</taxon>
        <taxon>Mortierellomycotina</taxon>
        <taxon>Mortierellomycetes</taxon>
        <taxon>Mortierellales</taxon>
        <taxon>Mortierellaceae</taxon>
        <taxon>Lunasporangiospora</taxon>
    </lineage>
</organism>
<evidence type="ECO:0000256" key="7">
    <source>
        <dbReference type="ARBA" id="ARBA00022723"/>
    </source>
</evidence>
<keyword evidence="10" id="KW-1002">Plastid outer membrane</keyword>
<dbReference type="GO" id="GO:0046872">
    <property type="term" value="F:metal ion binding"/>
    <property type="evidence" value="ECO:0007669"/>
    <property type="project" value="UniProtKB-KW"/>
</dbReference>
<keyword evidence="19" id="KW-1185">Reference proteome</keyword>
<dbReference type="InterPro" id="IPR045058">
    <property type="entry name" value="GIMA/IAN/Toc"/>
</dbReference>
<keyword evidence="13" id="KW-1133">Transmembrane helix</keyword>
<dbReference type="Gene3D" id="3.40.50.300">
    <property type="entry name" value="P-loop containing nucleotide triphosphate hydrolases"/>
    <property type="match status" value="1"/>
</dbReference>
<evidence type="ECO:0000313" key="19">
    <source>
        <dbReference type="Proteomes" id="UP000780801"/>
    </source>
</evidence>
<evidence type="ECO:0000259" key="17">
    <source>
        <dbReference type="PROSITE" id="PS51720"/>
    </source>
</evidence>
<reference evidence="18" key="1">
    <citation type="journal article" date="2020" name="Fungal Divers.">
        <title>Resolving the Mortierellaceae phylogeny through synthesis of multi-gene phylogenetics and phylogenomics.</title>
        <authorList>
            <person name="Vandepol N."/>
            <person name="Liber J."/>
            <person name="Desiro A."/>
            <person name="Na H."/>
            <person name="Kennedy M."/>
            <person name="Barry K."/>
            <person name="Grigoriev I.V."/>
            <person name="Miller A.N."/>
            <person name="O'Donnell K."/>
            <person name="Stajich J.E."/>
            <person name="Bonito G."/>
        </authorList>
    </citation>
    <scope>NUCLEOTIDE SEQUENCE</scope>
    <source>
        <strain evidence="18">KOD1015</strain>
    </source>
</reference>
<proteinExistence type="predicted"/>
<keyword evidence="12" id="KW-0653">Protein transport</keyword>
<keyword evidence="7" id="KW-0479">Metal-binding</keyword>
<accession>A0A9P6FVN2</accession>
<gene>
    <name evidence="18" type="ORF">BGW38_000750</name>
</gene>
<evidence type="ECO:0000256" key="12">
    <source>
        <dbReference type="ARBA" id="ARBA00022927"/>
    </source>
</evidence>
<feature type="domain" description="AIG1-type G" evidence="17">
    <location>
        <begin position="5"/>
        <end position="223"/>
    </location>
</feature>
<keyword evidence="9" id="KW-0378">Hydrolase</keyword>
<protein>
    <recommendedName>
        <fullName evidence="17">AIG1-type G domain-containing protein</fullName>
    </recommendedName>
</protein>
<evidence type="ECO:0000256" key="14">
    <source>
        <dbReference type="ARBA" id="ARBA00023134"/>
    </source>
</evidence>
<dbReference type="AlphaFoldDB" id="A0A9P6FVN2"/>
<dbReference type="SUPFAM" id="SSF52540">
    <property type="entry name" value="P-loop containing nucleoside triphosphate hydrolases"/>
    <property type="match status" value="1"/>
</dbReference>
<evidence type="ECO:0000256" key="10">
    <source>
        <dbReference type="ARBA" id="ARBA00022805"/>
    </source>
</evidence>
<dbReference type="PANTHER" id="PTHR10903:SF135">
    <property type="entry name" value="TRANSLOCASE OF CHLOROPLAST 120, CHLOROPLASTIC-RELATED"/>
    <property type="match status" value="1"/>
</dbReference>
<dbReference type="Pfam" id="PF04548">
    <property type="entry name" value="AIG1"/>
    <property type="match status" value="1"/>
</dbReference>
<keyword evidence="5" id="KW-0934">Plastid</keyword>
<dbReference type="PROSITE" id="PS51720">
    <property type="entry name" value="G_AIG1"/>
    <property type="match status" value="1"/>
</dbReference>
<evidence type="ECO:0000256" key="5">
    <source>
        <dbReference type="ARBA" id="ARBA00022640"/>
    </source>
</evidence>
<keyword evidence="8" id="KW-0547">Nucleotide-binding</keyword>
<evidence type="ECO:0000256" key="15">
    <source>
        <dbReference type="ARBA" id="ARBA00023136"/>
    </source>
</evidence>
<comment type="subcellular location">
    <subcellularLocation>
        <location evidence="2">Membrane</location>
        <topology evidence="2">Single-pass membrane protein</topology>
    </subcellularLocation>
    <subcellularLocation>
        <location evidence="16">Plastid</location>
        <location evidence="16">Chloroplast outer membrane</location>
    </subcellularLocation>
</comment>
<evidence type="ECO:0000256" key="2">
    <source>
        <dbReference type="ARBA" id="ARBA00004167"/>
    </source>
</evidence>
<dbReference type="EMBL" id="JAABOA010001217">
    <property type="protein sequence ID" value="KAF9582031.1"/>
    <property type="molecule type" value="Genomic_DNA"/>
</dbReference>
<dbReference type="InterPro" id="IPR006703">
    <property type="entry name" value="G_AIG1"/>
</dbReference>
<keyword evidence="14" id="KW-0342">GTP-binding</keyword>
<evidence type="ECO:0000313" key="18">
    <source>
        <dbReference type="EMBL" id="KAF9582031.1"/>
    </source>
</evidence>
<name>A0A9P6FVN2_9FUNG</name>
<keyword evidence="6" id="KW-0812">Transmembrane</keyword>
<dbReference type="Proteomes" id="UP000780801">
    <property type="component" value="Unassembled WGS sequence"/>
</dbReference>
<evidence type="ECO:0000256" key="11">
    <source>
        <dbReference type="ARBA" id="ARBA00022842"/>
    </source>
</evidence>
<evidence type="ECO:0000256" key="16">
    <source>
        <dbReference type="ARBA" id="ARBA00024013"/>
    </source>
</evidence>
<dbReference type="GO" id="GO:0016787">
    <property type="term" value="F:hydrolase activity"/>
    <property type="evidence" value="ECO:0007669"/>
    <property type="project" value="UniProtKB-KW"/>
</dbReference>
<evidence type="ECO:0000256" key="1">
    <source>
        <dbReference type="ARBA" id="ARBA00001946"/>
    </source>
</evidence>
<evidence type="ECO:0000256" key="13">
    <source>
        <dbReference type="ARBA" id="ARBA00022989"/>
    </source>
</evidence>
<dbReference type="GO" id="GO:0005525">
    <property type="term" value="F:GTP binding"/>
    <property type="evidence" value="ECO:0007669"/>
    <property type="project" value="UniProtKB-KW"/>
</dbReference>
<comment type="caution">
    <text evidence="18">The sequence shown here is derived from an EMBL/GenBank/DDBJ whole genome shotgun (WGS) entry which is preliminary data.</text>
</comment>
<keyword evidence="15" id="KW-0472">Membrane</keyword>